<dbReference type="CDD" id="cd16659">
    <property type="entry name" value="RING-Ubox_Emp"/>
    <property type="match status" value="1"/>
</dbReference>
<keyword evidence="5" id="KW-0479">Metal-binding</keyword>
<dbReference type="InterPro" id="IPR044063">
    <property type="entry name" value="ZF_RING_GID"/>
</dbReference>
<comment type="subcellular location">
    <subcellularLocation>
        <location evidence="2">Cytoplasm</location>
    </subcellularLocation>
    <subcellularLocation>
        <location evidence="1">Nucleus matrix</location>
    </subcellularLocation>
</comment>
<evidence type="ECO:0000256" key="4">
    <source>
        <dbReference type="ARBA" id="ARBA00022490"/>
    </source>
</evidence>
<keyword evidence="7" id="KW-0862">Zinc</keyword>
<proteinExistence type="predicted"/>
<dbReference type="PANTHER" id="PTHR12170">
    <property type="entry name" value="MACROPHAGE ERYTHROBLAST ATTACHER-RELATED"/>
    <property type="match status" value="1"/>
</dbReference>
<dbReference type="InterPro" id="IPR045098">
    <property type="entry name" value="Fyv10_fam"/>
</dbReference>
<evidence type="ECO:0000256" key="3">
    <source>
        <dbReference type="ARBA" id="ARBA00014384"/>
    </source>
</evidence>
<dbReference type="PROSITE" id="PS50897">
    <property type="entry name" value="CTLH"/>
    <property type="match status" value="1"/>
</dbReference>
<dbReference type="PROSITE" id="PS51867">
    <property type="entry name" value="ZF_RING_GID"/>
    <property type="match status" value="1"/>
</dbReference>
<dbReference type="GO" id="GO:0016363">
    <property type="term" value="C:nuclear matrix"/>
    <property type="evidence" value="ECO:0007669"/>
    <property type="project" value="UniProtKB-SubCell"/>
</dbReference>
<keyword evidence="6 10" id="KW-0863">Zinc-finger</keyword>
<dbReference type="InterPro" id="IPR013144">
    <property type="entry name" value="CRA_dom"/>
</dbReference>
<name>A0AAN8Q8Y9_PATCE</name>
<evidence type="ECO:0000256" key="9">
    <source>
        <dbReference type="ARBA" id="ARBA00029678"/>
    </source>
</evidence>
<evidence type="ECO:0000256" key="7">
    <source>
        <dbReference type="ARBA" id="ARBA00022833"/>
    </source>
</evidence>
<dbReference type="AlphaFoldDB" id="A0AAN8Q8Y9"/>
<keyword evidence="4" id="KW-0963">Cytoplasm</keyword>
<dbReference type="Proteomes" id="UP001347796">
    <property type="component" value="Unassembled WGS sequence"/>
</dbReference>
<evidence type="ECO:0000256" key="10">
    <source>
        <dbReference type="PROSITE-ProRule" id="PRU01215"/>
    </source>
</evidence>
<sequence>MDKEQNMADVKSLEHPTLKVPYEVLNKRFRAAQKNIDREVSHVQNAGNDFEKCLQKSSVSVGEVTQAIGNMVEKLSILKRKADESLQHEIDAARVIKRRVDHLKEVENLPDSAKPLWHKKRLDRMIVEFFLRKGYYNSALKLAKHSEIEELTNIDLFLTSKEVEESLMKHETSPCLAWCHDNKSKLRKMRSTLEFNVHKQEFIELVRNNNRIEAVRHARKYFSNADTVQLQDVQKVMGLLAFPSDTQIFPYKELFDPGRWHILVLQFREENFKLHQLNSTSVFTAALHAGLSSLKTPHCYKKDGDGKSSDCPVCSRHLNEIAKPLPYAHCANSRLICAISGSALNENNPPMILPNGYVYGFSALATMATENDGRVVCPKTKEIFSLDDAQKVFVM</sequence>
<evidence type="ECO:0000313" key="13">
    <source>
        <dbReference type="EMBL" id="KAK6185580.1"/>
    </source>
</evidence>
<dbReference type="SMART" id="SM00757">
    <property type="entry name" value="CRA"/>
    <property type="match status" value="1"/>
</dbReference>
<keyword evidence="8" id="KW-0265">Erythrocyte maturation</keyword>
<dbReference type="GO" id="GO:0008270">
    <property type="term" value="F:zinc ion binding"/>
    <property type="evidence" value="ECO:0007669"/>
    <property type="project" value="UniProtKB-KW"/>
</dbReference>
<dbReference type="SMART" id="SM00668">
    <property type="entry name" value="CTLH"/>
    <property type="match status" value="1"/>
</dbReference>
<gene>
    <name evidence="13" type="ORF">SNE40_007783</name>
</gene>
<dbReference type="EMBL" id="JAZGQO010000006">
    <property type="protein sequence ID" value="KAK6185580.1"/>
    <property type="molecule type" value="Genomic_DNA"/>
</dbReference>
<comment type="caution">
    <text evidence="13">The sequence shown here is derived from an EMBL/GenBank/DDBJ whole genome shotgun (WGS) entry which is preliminary data.</text>
</comment>
<dbReference type="PROSITE" id="PS50896">
    <property type="entry name" value="LISH"/>
    <property type="match status" value="1"/>
</dbReference>
<dbReference type="GO" id="GO:0005737">
    <property type="term" value="C:cytoplasm"/>
    <property type="evidence" value="ECO:0007669"/>
    <property type="project" value="UniProtKB-SubCell"/>
</dbReference>
<dbReference type="InterPro" id="IPR006595">
    <property type="entry name" value="CTLH_C"/>
</dbReference>
<evidence type="ECO:0000259" key="11">
    <source>
        <dbReference type="PROSITE" id="PS50897"/>
    </source>
</evidence>
<evidence type="ECO:0000256" key="5">
    <source>
        <dbReference type="ARBA" id="ARBA00022723"/>
    </source>
</evidence>
<dbReference type="GO" id="GO:0061630">
    <property type="term" value="F:ubiquitin protein ligase activity"/>
    <property type="evidence" value="ECO:0007669"/>
    <property type="project" value="InterPro"/>
</dbReference>
<evidence type="ECO:0000313" key="14">
    <source>
        <dbReference type="Proteomes" id="UP001347796"/>
    </source>
</evidence>
<evidence type="ECO:0000256" key="1">
    <source>
        <dbReference type="ARBA" id="ARBA00004109"/>
    </source>
</evidence>
<dbReference type="Pfam" id="PF10607">
    <property type="entry name" value="CTLH"/>
    <property type="match status" value="1"/>
</dbReference>
<accession>A0AAN8Q8Y9</accession>
<dbReference type="GO" id="GO:0034657">
    <property type="term" value="C:GID complex"/>
    <property type="evidence" value="ECO:0007669"/>
    <property type="project" value="TreeGrafter"/>
</dbReference>
<organism evidence="13 14">
    <name type="scientific">Patella caerulea</name>
    <name type="common">Rayed Mediterranean limpet</name>
    <dbReference type="NCBI Taxonomy" id="87958"/>
    <lineage>
        <taxon>Eukaryota</taxon>
        <taxon>Metazoa</taxon>
        <taxon>Spiralia</taxon>
        <taxon>Lophotrochozoa</taxon>
        <taxon>Mollusca</taxon>
        <taxon>Gastropoda</taxon>
        <taxon>Patellogastropoda</taxon>
        <taxon>Patelloidea</taxon>
        <taxon>Patellidae</taxon>
        <taxon>Patella</taxon>
    </lineage>
</organism>
<dbReference type="InterPro" id="IPR024964">
    <property type="entry name" value="CTLH/CRA"/>
</dbReference>
<evidence type="ECO:0000256" key="2">
    <source>
        <dbReference type="ARBA" id="ARBA00004496"/>
    </source>
</evidence>
<protein>
    <recommendedName>
        <fullName evidence="3">E3 ubiquitin-protein transferase MAEA</fullName>
    </recommendedName>
    <alternativeName>
        <fullName evidence="9">Macrophage erythroblast attacher</fullName>
    </alternativeName>
</protein>
<feature type="domain" description="CTLH" evidence="11">
    <location>
        <begin position="157"/>
        <end position="213"/>
    </location>
</feature>
<feature type="zinc finger region" description="RING-Gid-type" evidence="10">
    <location>
        <begin position="311"/>
        <end position="380"/>
    </location>
</feature>
<evidence type="ECO:0000256" key="6">
    <source>
        <dbReference type="ARBA" id="ARBA00022771"/>
    </source>
</evidence>
<dbReference type="SMART" id="SM00667">
    <property type="entry name" value="LisH"/>
    <property type="match status" value="1"/>
</dbReference>
<reference evidence="13 14" key="1">
    <citation type="submission" date="2024-01" db="EMBL/GenBank/DDBJ databases">
        <title>The genome of the rayed Mediterranean limpet Patella caerulea (Linnaeus, 1758).</title>
        <authorList>
            <person name="Anh-Thu Weber A."/>
            <person name="Halstead-Nussloch G."/>
        </authorList>
    </citation>
    <scope>NUCLEOTIDE SEQUENCE [LARGE SCALE GENOMIC DNA]</scope>
    <source>
        <strain evidence="13">AATW-2023a</strain>
        <tissue evidence="13">Whole specimen</tissue>
    </source>
</reference>
<feature type="domain" description="RING-Gid-type" evidence="12">
    <location>
        <begin position="311"/>
        <end position="380"/>
    </location>
</feature>
<dbReference type="InterPro" id="IPR006594">
    <property type="entry name" value="LisH"/>
</dbReference>
<dbReference type="SUPFAM" id="SSF57850">
    <property type="entry name" value="RING/U-box"/>
    <property type="match status" value="1"/>
</dbReference>
<evidence type="ECO:0000256" key="8">
    <source>
        <dbReference type="ARBA" id="ARBA00023057"/>
    </source>
</evidence>
<evidence type="ECO:0000259" key="12">
    <source>
        <dbReference type="PROSITE" id="PS51867"/>
    </source>
</evidence>
<dbReference type="GO" id="GO:0043161">
    <property type="term" value="P:proteasome-mediated ubiquitin-dependent protein catabolic process"/>
    <property type="evidence" value="ECO:0007669"/>
    <property type="project" value="InterPro"/>
</dbReference>
<keyword evidence="14" id="KW-1185">Reference proteome</keyword>
<dbReference type="PANTHER" id="PTHR12170:SF2">
    <property type="entry name" value="E3 UBIQUITIN-PROTEIN TRANSFERASE MAEA"/>
    <property type="match status" value="1"/>
</dbReference>
<dbReference type="GO" id="GO:0043249">
    <property type="term" value="P:erythrocyte maturation"/>
    <property type="evidence" value="ECO:0007669"/>
    <property type="project" value="UniProtKB-KW"/>
</dbReference>